<gene>
    <name evidence="1" type="ORF">ACI1P1_05660</name>
</gene>
<dbReference type="Proteomes" id="UP001631969">
    <property type="component" value="Unassembled WGS sequence"/>
</dbReference>
<protein>
    <submittedName>
        <fullName evidence="1">Rhamnogalacturonan acetylesterase</fullName>
    </submittedName>
</protein>
<accession>A0ACC7NSU2</accession>
<organism evidence="1 2">
    <name type="scientific">Paenibacillus mesotrionivorans</name>
    <dbReference type="NCBI Taxonomy" id="3160968"/>
    <lineage>
        <taxon>Bacteria</taxon>
        <taxon>Bacillati</taxon>
        <taxon>Bacillota</taxon>
        <taxon>Bacilli</taxon>
        <taxon>Bacillales</taxon>
        <taxon>Paenibacillaceae</taxon>
        <taxon>Paenibacillus</taxon>
    </lineage>
</organism>
<evidence type="ECO:0000313" key="1">
    <source>
        <dbReference type="EMBL" id="MFM9327786.1"/>
    </source>
</evidence>
<evidence type="ECO:0000313" key="2">
    <source>
        <dbReference type="Proteomes" id="UP001631969"/>
    </source>
</evidence>
<proteinExistence type="predicted"/>
<sequence length="227" mass="25667">MSRKITIFIAGDSTAATKLPDKKPETGWGERLPDFFTDQVEFDNKAANGRSSKSFINEGRLQQVADAIREGDFFFIQFGHNDEKPKEDLYTEPSTTYKDYLKQYIEVATNAGAHPVLLNSIHRRAFDEGGRIKDSHGSYPSAVRELAAELSVPFIDMTERSRRLLEETGEEPSQAFFLWLQPGEHPNYPEGVQDNTHFSEKGALEMARLVAEGIRELQLQPLVSLMK</sequence>
<name>A0ACC7NSU2_9BACL</name>
<reference evidence="1" key="1">
    <citation type="submission" date="2024-12" db="EMBL/GenBank/DDBJ databases">
        <authorList>
            <person name="Wu N."/>
        </authorList>
    </citation>
    <scope>NUCLEOTIDE SEQUENCE</scope>
    <source>
        <strain evidence="1">P15</strain>
    </source>
</reference>
<comment type="caution">
    <text evidence="1">The sequence shown here is derived from an EMBL/GenBank/DDBJ whole genome shotgun (WGS) entry which is preliminary data.</text>
</comment>
<dbReference type="EMBL" id="JBJURJ010000003">
    <property type="protein sequence ID" value="MFM9327786.1"/>
    <property type="molecule type" value="Genomic_DNA"/>
</dbReference>
<keyword evidence="2" id="KW-1185">Reference proteome</keyword>